<sequence>MDKKAKDILFKTYWSSQGWKGSYQTDPADFAYAKSMGVMFDKLSISKQELLDKLKELLRTISKEDVANAFLSSLTNKRLELRSAFASWVNASKIIQTETVDGWLLREKYVDEDLNVMNSERLKWGGVRHSHAIYNYLDLTLFSKLSIDKPSDEDIAIFCSILEAINQSAVGETPSKLRDRLKDVYKSSKEERSNLLEILGCCHILQPGSYKRSTSFKSDWQFVEYWRGEDKFDANAVFHYFQRSFDTPSNKMTVVKI</sequence>
<keyword evidence="2" id="KW-1185">Reference proteome</keyword>
<name>A0ABT6RAC4_9BACT</name>
<protein>
    <recommendedName>
        <fullName evidence="3">DUF4942 domain-containing protein</fullName>
    </recommendedName>
</protein>
<dbReference type="Proteomes" id="UP001226434">
    <property type="component" value="Unassembled WGS sequence"/>
</dbReference>
<comment type="caution">
    <text evidence="1">The sequence shown here is derived from an EMBL/GenBank/DDBJ whole genome shotgun (WGS) entry which is preliminary data.</text>
</comment>
<gene>
    <name evidence="1" type="ORF">QJ048_06950</name>
</gene>
<dbReference type="EMBL" id="JASBRG010000004">
    <property type="protein sequence ID" value="MDI3319504.1"/>
    <property type="molecule type" value="Genomic_DNA"/>
</dbReference>
<evidence type="ECO:0008006" key="3">
    <source>
        <dbReference type="Google" id="ProtNLM"/>
    </source>
</evidence>
<evidence type="ECO:0000313" key="2">
    <source>
        <dbReference type="Proteomes" id="UP001226434"/>
    </source>
</evidence>
<evidence type="ECO:0000313" key="1">
    <source>
        <dbReference type="EMBL" id="MDI3319504.1"/>
    </source>
</evidence>
<proteinExistence type="predicted"/>
<reference evidence="1 2" key="1">
    <citation type="submission" date="2023-05" db="EMBL/GenBank/DDBJ databases">
        <title>Genome sequence of Pinibacter sp. MAH-24.</title>
        <authorList>
            <person name="Huq M.A."/>
        </authorList>
    </citation>
    <scope>NUCLEOTIDE SEQUENCE [LARGE SCALE GENOMIC DNA]</scope>
    <source>
        <strain evidence="1 2">MAH-24</strain>
    </source>
</reference>
<organism evidence="1 2">
    <name type="scientific">Pinibacter soli</name>
    <dbReference type="NCBI Taxonomy" id="3044211"/>
    <lineage>
        <taxon>Bacteria</taxon>
        <taxon>Pseudomonadati</taxon>
        <taxon>Bacteroidota</taxon>
        <taxon>Chitinophagia</taxon>
        <taxon>Chitinophagales</taxon>
        <taxon>Chitinophagaceae</taxon>
        <taxon>Pinibacter</taxon>
    </lineage>
</organism>
<accession>A0ABT6RAC4</accession>
<dbReference type="RefSeq" id="WP_282333619.1">
    <property type="nucleotide sequence ID" value="NZ_JASBRG010000004.1"/>
</dbReference>